<evidence type="ECO:0000256" key="3">
    <source>
        <dbReference type="ARBA" id="ARBA00023136"/>
    </source>
</evidence>
<dbReference type="EMBL" id="CP059567">
    <property type="protein sequence ID" value="QMT39503.1"/>
    <property type="molecule type" value="Genomic_DNA"/>
</dbReference>
<feature type="transmembrane region" description="Helical" evidence="4">
    <location>
        <begin position="339"/>
        <end position="358"/>
    </location>
</feature>
<dbReference type="InterPro" id="IPR011701">
    <property type="entry name" value="MFS"/>
</dbReference>
<name>A0A7D7N4S1_9NEIS</name>
<feature type="transmembrane region" description="Helical" evidence="4">
    <location>
        <begin position="47"/>
        <end position="70"/>
    </location>
</feature>
<reference evidence="5 6" key="1">
    <citation type="submission" date="2020-07" db="EMBL/GenBank/DDBJ databases">
        <title>Genomic diversity of species in the Neisseriaceae family.</title>
        <authorList>
            <person name="Vincent A.T."/>
            <person name="Bernet E."/>
            <person name="Veyrier F.J."/>
        </authorList>
    </citation>
    <scope>NUCLEOTIDE SEQUENCE [LARGE SCALE GENOMIC DNA]</scope>
    <source>
        <strain evidence="5 6">DSM 22244</strain>
    </source>
</reference>
<feature type="transmembrane region" description="Helical" evidence="4">
    <location>
        <begin position="77"/>
        <end position="96"/>
    </location>
</feature>
<evidence type="ECO:0000313" key="6">
    <source>
        <dbReference type="Proteomes" id="UP000514752"/>
    </source>
</evidence>
<dbReference type="AlphaFoldDB" id="A0A7D7N4S1"/>
<feature type="transmembrane region" description="Helical" evidence="4">
    <location>
        <begin position="214"/>
        <end position="236"/>
    </location>
</feature>
<feature type="transmembrane region" description="Helical" evidence="4">
    <location>
        <begin position="305"/>
        <end position="327"/>
    </location>
</feature>
<keyword evidence="3 4" id="KW-0472">Membrane</keyword>
<organism evidence="5 6">
    <name type="scientific">Neisseria shayeganii</name>
    <dbReference type="NCBI Taxonomy" id="607712"/>
    <lineage>
        <taxon>Bacteria</taxon>
        <taxon>Pseudomonadati</taxon>
        <taxon>Pseudomonadota</taxon>
        <taxon>Betaproteobacteria</taxon>
        <taxon>Neisseriales</taxon>
        <taxon>Neisseriaceae</taxon>
        <taxon>Neisseria</taxon>
    </lineage>
</organism>
<feature type="transmembrane region" description="Helical" evidence="4">
    <location>
        <begin position="140"/>
        <end position="159"/>
    </location>
</feature>
<evidence type="ECO:0000256" key="4">
    <source>
        <dbReference type="SAM" id="Phobius"/>
    </source>
</evidence>
<feature type="transmembrane region" description="Helical" evidence="4">
    <location>
        <begin position="256"/>
        <end position="273"/>
    </location>
</feature>
<dbReference type="Gene3D" id="1.20.1250.20">
    <property type="entry name" value="MFS general substrate transporter like domains"/>
    <property type="match status" value="2"/>
</dbReference>
<dbReference type="RefSeq" id="WP_182121330.1">
    <property type="nucleotide sequence ID" value="NZ_CP059567.1"/>
</dbReference>
<feature type="transmembrane region" description="Helical" evidence="4">
    <location>
        <begin position="165"/>
        <end position="185"/>
    </location>
</feature>
<dbReference type="PANTHER" id="PTHR23523">
    <property type="match status" value="1"/>
</dbReference>
<evidence type="ECO:0000256" key="2">
    <source>
        <dbReference type="ARBA" id="ARBA00022989"/>
    </source>
</evidence>
<dbReference type="KEGG" id="nsg:H3L94_06350"/>
<feature type="transmembrane region" description="Helical" evidence="4">
    <location>
        <begin position="370"/>
        <end position="390"/>
    </location>
</feature>
<dbReference type="GO" id="GO:0022857">
    <property type="term" value="F:transmembrane transporter activity"/>
    <property type="evidence" value="ECO:0007669"/>
    <property type="project" value="InterPro"/>
</dbReference>
<keyword evidence="2 4" id="KW-1133">Transmembrane helix</keyword>
<gene>
    <name evidence="5" type="ORF">H3L94_06350</name>
</gene>
<dbReference type="InterPro" id="IPR036259">
    <property type="entry name" value="MFS_trans_sf"/>
</dbReference>
<sequence>MTLPRALQHPRCLLALAAAVLLLAAVMRAPLVAFGPVVDVIGTQLNISATALGLIGAVPVLAFGVLSLAAAPLSRRFGLCTTLAAVSACIFAGLLLRSAWPAGAVLLAGTLVLSAGIAVANVLLPVLIRRYFALRTGLMTGLYTATMSISGGLATVAAVPLADAWGWQVSLGIWLLPALGALLLWPPLARRIGRDLPPKLEHNASSVRIWRTPLAWQVSLFMGLQSLVFYTFAAWLPSMLAAKGMDALQAGWVASLSQWVGFPTFLLLGWLLGKTDAHRFPALGMVALVIAGLLGLWLLPAAWAGWSIAVTTVGISGMFLMSLMFIGLRTAHTADAARLSGMAQCTGYLVAAAGPLGAGWLFERSGSWDAVYGLLSAALLLAAVCGWYAARPVVLSKQPAGH</sequence>
<evidence type="ECO:0000313" key="5">
    <source>
        <dbReference type="EMBL" id="QMT39503.1"/>
    </source>
</evidence>
<feature type="transmembrane region" description="Helical" evidence="4">
    <location>
        <begin position="280"/>
        <end position="299"/>
    </location>
</feature>
<dbReference type="Pfam" id="PF07690">
    <property type="entry name" value="MFS_1"/>
    <property type="match status" value="1"/>
</dbReference>
<dbReference type="SUPFAM" id="SSF103473">
    <property type="entry name" value="MFS general substrate transporter"/>
    <property type="match status" value="1"/>
</dbReference>
<dbReference type="Proteomes" id="UP000514752">
    <property type="component" value="Chromosome"/>
</dbReference>
<dbReference type="PANTHER" id="PTHR23523:SF2">
    <property type="entry name" value="2-NITROIMIDAZOLE TRANSPORTER"/>
    <property type="match status" value="1"/>
</dbReference>
<proteinExistence type="predicted"/>
<protein>
    <submittedName>
        <fullName evidence="5">MFS transporter</fullName>
    </submittedName>
</protein>
<accession>A0A7D7N4S1</accession>
<feature type="transmembrane region" description="Helical" evidence="4">
    <location>
        <begin position="102"/>
        <end position="128"/>
    </location>
</feature>
<evidence type="ECO:0000256" key="1">
    <source>
        <dbReference type="ARBA" id="ARBA00022692"/>
    </source>
</evidence>
<dbReference type="InterPro" id="IPR052524">
    <property type="entry name" value="MFS_Cyanate_Porter"/>
</dbReference>
<keyword evidence="1 4" id="KW-0812">Transmembrane</keyword>